<protein>
    <recommendedName>
        <fullName evidence="3">Secreted protein</fullName>
    </recommendedName>
</protein>
<dbReference type="AlphaFoldDB" id="A0AAX1N4G3"/>
<proteinExistence type="predicted"/>
<evidence type="ECO:0008006" key="3">
    <source>
        <dbReference type="Google" id="ProtNLM"/>
    </source>
</evidence>
<sequence>MKNIIALIFGLIFFSFNIYGSNAIDGHHPKHKKSEYDHLATPPKVKTAPFIKGVAAEPTLEIYKDSKHHLMLVEKTSDHILFDGLIEGKDFVRVFNDTRDHTKNMIIWRIKHYDHKSRKITWKKYTYKRVENVGWRPVDNETTTVKAFN</sequence>
<organism evidence="1 2">
    <name type="scientific">Flammeovirga yaeyamensis</name>
    <dbReference type="NCBI Taxonomy" id="367791"/>
    <lineage>
        <taxon>Bacteria</taxon>
        <taxon>Pseudomonadati</taxon>
        <taxon>Bacteroidota</taxon>
        <taxon>Cytophagia</taxon>
        <taxon>Cytophagales</taxon>
        <taxon>Flammeovirgaceae</taxon>
        <taxon>Flammeovirga</taxon>
    </lineage>
</organism>
<reference evidence="1 2" key="1">
    <citation type="submission" date="2021-05" db="EMBL/GenBank/DDBJ databases">
        <title>Comparative genomic studies on the polysaccharide-degrading batcterial strains of the Flammeovirga genus.</title>
        <authorList>
            <person name="Zewei F."/>
            <person name="Zheng Z."/>
            <person name="Yu L."/>
            <person name="Ruyue G."/>
            <person name="Yanhong M."/>
            <person name="Yuanyuan C."/>
            <person name="Jingyan G."/>
            <person name="Wenjun H."/>
        </authorList>
    </citation>
    <scope>NUCLEOTIDE SEQUENCE [LARGE SCALE GENOMIC DNA]</scope>
    <source>
        <strain evidence="1 2">NBRC:100898</strain>
    </source>
</reference>
<dbReference type="EMBL" id="CP076132">
    <property type="protein sequence ID" value="QWG00937.1"/>
    <property type="molecule type" value="Genomic_DNA"/>
</dbReference>
<gene>
    <name evidence="1" type="ORF">KMW28_14885</name>
</gene>
<evidence type="ECO:0000313" key="1">
    <source>
        <dbReference type="EMBL" id="QWG00937.1"/>
    </source>
</evidence>
<evidence type="ECO:0000313" key="2">
    <source>
        <dbReference type="Proteomes" id="UP000678679"/>
    </source>
</evidence>
<dbReference type="Proteomes" id="UP000678679">
    <property type="component" value="Chromosome 1"/>
</dbReference>
<dbReference type="RefSeq" id="WP_169665245.1">
    <property type="nucleotide sequence ID" value="NZ_CP076132.1"/>
</dbReference>
<accession>A0AAX1N4G3</accession>
<dbReference type="KEGG" id="fya:KMW28_14885"/>
<name>A0AAX1N4G3_9BACT</name>
<keyword evidence="2" id="KW-1185">Reference proteome</keyword>